<evidence type="ECO:0000313" key="4">
    <source>
        <dbReference type="Proteomes" id="UP000244336"/>
    </source>
</evidence>
<sequence>MLPAACTDGGDLRLVWLVGYSSGQSISYIPPPSVLPQVDRKRHRHRDGDGDGGAPRSRTRQGDAIALRGRDRRRAPAPAPRGPGPRAREREIYRLLDDRESGDGYRTGTGLIITLFLHVLVFLLHLLSSMSLLRGWRILLRRRRCSVSDSLRSENAVSPLFTQADIH</sequence>
<name>A0A2T7DNP0_9POAL</name>
<accession>A0A2T7DNP0</accession>
<evidence type="ECO:0000256" key="1">
    <source>
        <dbReference type="SAM" id="MobiDB-lite"/>
    </source>
</evidence>
<dbReference type="Gramene" id="PUZ57193">
    <property type="protein sequence ID" value="PUZ57193"/>
    <property type="gene ID" value="GQ55_5G409200"/>
</dbReference>
<keyword evidence="2" id="KW-0812">Transmembrane</keyword>
<proteinExistence type="predicted"/>
<feature type="region of interest" description="Disordered" evidence="1">
    <location>
        <begin position="29"/>
        <end position="89"/>
    </location>
</feature>
<evidence type="ECO:0000256" key="2">
    <source>
        <dbReference type="SAM" id="Phobius"/>
    </source>
</evidence>
<protein>
    <submittedName>
        <fullName evidence="3">Uncharacterized protein</fullName>
    </submittedName>
</protein>
<evidence type="ECO:0000313" key="3">
    <source>
        <dbReference type="EMBL" id="PUZ57193.1"/>
    </source>
</evidence>
<feature type="transmembrane region" description="Helical" evidence="2">
    <location>
        <begin position="111"/>
        <end position="133"/>
    </location>
</feature>
<dbReference type="EMBL" id="CM009753">
    <property type="protein sequence ID" value="PUZ57193.1"/>
    <property type="molecule type" value="Genomic_DNA"/>
</dbReference>
<keyword evidence="4" id="KW-1185">Reference proteome</keyword>
<keyword evidence="2" id="KW-0472">Membrane</keyword>
<dbReference type="AlphaFoldDB" id="A0A2T7DNP0"/>
<organism evidence="3 4">
    <name type="scientific">Panicum hallii var. hallii</name>
    <dbReference type="NCBI Taxonomy" id="1504633"/>
    <lineage>
        <taxon>Eukaryota</taxon>
        <taxon>Viridiplantae</taxon>
        <taxon>Streptophyta</taxon>
        <taxon>Embryophyta</taxon>
        <taxon>Tracheophyta</taxon>
        <taxon>Spermatophyta</taxon>
        <taxon>Magnoliopsida</taxon>
        <taxon>Liliopsida</taxon>
        <taxon>Poales</taxon>
        <taxon>Poaceae</taxon>
        <taxon>PACMAD clade</taxon>
        <taxon>Panicoideae</taxon>
        <taxon>Panicodae</taxon>
        <taxon>Paniceae</taxon>
        <taxon>Panicinae</taxon>
        <taxon>Panicum</taxon>
        <taxon>Panicum sect. Panicum</taxon>
    </lineage>
</organism>
<dbReference type="Proteomes" id="UP000244336">
    <property type="component" value="Chromosome 5"/>
</dbReference>
<gene>
    <name evidence="3" type="ORF">GQ55_5G409200</name>
</gene>
<keyword evidence="2" id="KW-1133">Transmembrane helix</keyword>
<reference evidence="3 4" key="1">
    <citation type="submission" date="2018-04" db="EMBL/GenBank/DDBJ databases">
        <title>WGS assembly of Panicum hallii var. hallii HAL2.</title>
        <authorList>
            <person name="Lovell J."/>
            <person name="Jenkins J."/>
            <person name="Lowry D."/>
            <person name="Mamidi S."/>
            <person name="Sreedasyam A."/>
            <person name="Weng X."/>
            <person name="Barry K."/>
            <person name="Bonette J."/>
            <person name="Campitelli B."/>
            <person name="Daum C."/>
            <person name="Gordon S."/>
            <person name="Gould B."/>
            <person name="Lipzen A."/>
            <person name="MacQueen A."/>
            <person name="Palacio-Mejia J."/>
            <person name="Plott C."/>
            <person name="Shakirov E."/>
            <person name="Shu S."/>
            <person name="Yoshinaga Y."/>
            <person name="Zane M."/>
            <person name="Rokhsar D."/>
            <person name="Grimwood J."/>
            <person name="Schmutz J."/>
            <person name="Juenger T."/>
        </authorList>
    </citation>
    <scope>NUCLEOTIDE SEQUENCE [LARGE SCALE GENOMIC DNA]</scope>
    <source>
        <strain evidence="4">cv. HAL2</strain>
    </source>
</reference>